<sequence>MAPSKLATMISTFSRLAREVGVSVPPASPPILARVLLSVSFLSPSYHPRRLEASVATVFFVDAYQRNCLCTHQNILTSLTRVRVLGGSMRQNQNMTGTP</sequence>
<organism evidence="1">
    <name type="scientific">Rhizophora mucronata</name>
    <name type="common">Asiatic mangrove</name>
    <dbReference type="NCBI Taxonomy" id="61149"/>
    <lineage>
        <taxon>Eukaryota</taxon>
        <taxon>Viridiplantae</taxon>
        <taxon>Streptophyta</taxon>
        <taxon>Embryophyta</taxon>
        <taxon>Tracheophyta</taxon>
        <taxon>Spermatophyta</taxon>
        <taxon>Magnoliopsida</taxon>
        <taxon>eudicotyledons</taxon>
        <taxon>Gunneridae</taxon>
        <taxon>Pentapetalae</taxon>
        <taxon>rosids</taxon>
        <taxon>fabids</taxon>
        <taxon>Malpighiales</taxon>
        <taxon>Rhizophoraceae</taxon>
        <taxon>Rhizophora</taxon>
    </lineage>
</organism>
<name>A0A2P2LI36_RHIMU</name>
<dbReference type="EMBL" id="GGEC01037151">
    <property type="protein sequence ID" value="MBX17635.1"/>
    <property type="molecule type" value="Transcribed_RNA"/>
</dbReference>
<accession>A0A2P2LI36</accession>
<protein>
    <submittedName>
        <fullName evidence="1">Uncharacterized protein MANES_05G084700</fullName>
    </submittedName>
</protein>
<evidence type="ECO:0000313" key="1">
    <source>
        <dbReference type="EMBL" id="MBX17635.1"/>
    </source>
</evidence>
<dbReference type="AlphaFoldDB" id="A0A2P2LI36"/>
<proteinExistence type="predicted"/>
<reference evidence="1" key="1">
    <citation type="submission" date="2018-02" db="EMBL/GenBank/DDBJ databases">
        <title>Rhizophora mucronata_Transcriptome.</title>
        <authorList>
            <person name="Meera S.P."/>
            <person name="Sreeshan A."/>
            <person name="Augustine A."/>
        </authorList>
    </citation>
    <scope>NUCLEOTIDE SEQUENCE</scope>
    <source>
        <tissue evidence="1">Leaf</tissue>
    </source>
</reference>